<keyword evidence="5" id="KW-1185">Reference proteome</keyword>
<keyword evidence="2" id="KW-0175">Coiled coil</keyword>
<dbReference type="InterPro" id="IPR034706">
    <property type="entry name" value="CpoB"/>
</dbReference>
<dbReference type="AlphaFoldDB" id="A0A3N1VF29"/>
<dbReference type="EMBL" id="RJVA01000010">
    <property type="protein sequence ID" value="ROR01485.1"/>
    <property type="molecule type" value="Genomic_DNA"/>
</dbReference>
<dbReference type="NCBIfam" id="TIGR02795">
    <property type="entry name" value="tol_pal_ybgF"/>
    <property type="match status" value="1"/>
</dbReference>
<sequence length="273" mass="29744">MGGKARRGKGLGFEAALSVFLILSGCASTQETVLLESNLSNLQVQVQELDARIQKLERAVFGFKGSTGSAVGGLAALNARMDQMQMDLGRIRGQVEELRHLQGQASPESSAPKPGSDQPVISIPSVPTPAPGPGTTQPATAAAPAAHALDPEKELYNGAMVLYQKGNHRAALQKFKEFFKRYPTSDLADNALFWMGECHFMMGSYQEAINSYQEVLDRFPKGNKVPHALLKQGAAFEKLGDTTAARILYERVMQQYPKSPQAQVAKKWLDRLK</sequence>
<dbReference type="InterPro" id="IPR019734">
    <property type="entry name" value="TPR_rpt"/>
</dbReference>
<dbReference type="InterPro" id="IPR011990">
    <property type="entry name" value="TPR-like_helical_dom_sf"/>
</dbReference>
<evidence type="ECO:0000313" key="5">
    <source>
        <dbReference type="Proteomes" id="UP000276223"/>
    </source>
</evidence>
<dbReference type="PROSITE" id="PS51257">
    <property type="entry name" value="PROKAR_LIPOPROTEIN"/>
    <property type="match status" value="1"/>
</dbReference>
<dbReference type="Proteomes" id="UP000276223">
    <property type="component" value="Unassembled WGS sequence"/>
</dbReference>
<dbReference type="InterPro" id="IPR014162">
    <property type="entry name" value="CpoB_C"/>
</dbReference>
<dbReference type="HAMAP" id="MF_02066">
    <property type="entry name" value="CpoB"/>
    <property type="match status" value="1"/>
</dbReference>
<proteinExistence type="inferred from homology"/>
<dbReference type="GO" id="GO:0051301">
    <property type="term" value="P:cell division"/>
    <property type="evidence" value="ECO:0007669"/>
    <property type="project" value="InterPro"/>
</dbReference>
<evidence type="ECO:0000256" key="1">
    <source>
        <dbReference type="PROSITE-ProRule" id="PRU00339"/>
    </source>
</evidence>
<dbReference type="OrthoDB" id="13540at2"/>
<keyword evidence="1" id="KW-0802">TPR repeat</keyword>
<evidence type="ECO:0000313" key="4">
    <source>
        <dbReference type="EMBL" id="ROR01485.1"/>
    </source>
</evidence>
<comment type="caution">
    <text evidence="4">The sequence shown here is derived from an EMBL/GenBank/DDBJ whole genome shotgun (WGS) entry which is preliminary data.</text>
</comment>
<feature type="coiled-coil region" evidence="2">
    <location>
        <begin position="32"/>
        <end position="94"/>
    </location>
</feature>
<dbReference type="Pfam" id="PF13424">
    <property type="entry name" value="TPR_12"/>
    <property type="match status" value="1"/>
</dbReference>
<feature type="region of interest" description="Disordered" evidence="3">
    <location>
        <begin position="100"/>
        <end position="145"/>
    </location>
</feature>
<organism evidence="4 5">
    <name type="scientific">Desulfosoma caldarium</name>
    <dbReference type="NCBI Taxonomy" id="610254"/>
    <lineage>
        <taxon>Bacteria</taxon>
        <taxon>Pseudomonadati</taxon>
        <taxon>Thermodesulfobacteriota</taxon>
        <taxon>Syntrophobacteria</taxon>
        <taxon>Syntrophobacterales</taxon>
        <taxon>Syntrophobacteraceae</taxon>
        <taxon>Desulfosoma</taxon>
    </lineage>
</organism>
<reference evidence="4 5" key="1">
    <citation type="submission" date="2018-11" db="EMBL/GenBank/DDBJ databases">
        <title>Genomic Encyclopedia of Type Strains, Phase IV (KMG-IV): sequencing the most valuable type-strain genomes for metagenomic binning, comparative biology and taxonomic classification.</title>
        <authorList>
            <person name="Goeker M."/>
        </authorList>
    </citation>
    <scope>NUCLEOTIDE SEQUENCE [LARGE SCALE GENOMIC DNA]</scope>
    <source>
        <strain evidence="4 5">DSM 22027</strain>
    </source>
</reference>
<dbReference type="SMART" id="SM00028">
    <property type="entry name" value="TPR"/>
    <property type="match status" value="3"/>
</dbReference>
<feature type="repeat" description="TPR" evidence="1">
    <location>
        <begin position="189"/>
        <end position="222"/>
    </location>
</feature>
<evidence type="ECO:0000256" key="2">
    <source>
        <dbReference type="SAM" id="Coils"/>
    </source>
</evidence>
<protein>
    <submittedName>
        <fullName evidence="4">Tol-pal system protein YbgF</fullName>
    </submittedName>
</protein>
<dbReference type="Pfam" id="PF13174">
    <property type="entry name" value="TPR_6"/>
    <property type="match status" value="1"/>
</dbReference>
<dbReference type="PROSITE" id="PS50005">
    <property type="entry name" value="TPR"/>
    <property type="match status" value="1"/>
</dbReference>
<dbReference type="SUPFAM" id="SSF48452">
    <property type="entry name" value="TPR-like"/>
    <property type="match status" value="1"/>
</dbReference>
<accession>A0A3N1VF29</accession>
<feature type="compositionally biased region" description="Low complexity" evidence="3">
    <location>
        <begin position="133"/>
        <end position="145"/>
    </location>
</feature>
<gene>
    <name evidence="4" type="ORF">EDC27_0659</name>
</gene>
<dbReference type="RefSeq" id="WP_123289203.1">
    <property type="nucleotide sequence ID" value="NZ_RJVA01000010.1"/>
</dbReference>
<dbReference type="Gene3D" id="1.25.40.10">
    <property type="entry name" value="Tetratricopeptide repeat domain"/>
    <property type="match status" value="1"/>
</dbReference>
<name>A0A3N1VF29_9BACT</name>
<evidence type="ECO:0000256" key="3">
    <source>
        <dbReference type="SAM" id="MobiDB-lite"/>
    </source>
</evidence>